<dbReference type="InterPro" id="IPR004360">
    <property type="entry name" value="Glyas_Fos-R_dOase_dom"/>
</dbReference>
<organism evidence="2 3">
    <name type="scientific">Cyanomargarita calcarea GSE-NOS-MK-12-04C</name>
    <dbReference type="NCBI Taxonomy" id="2839659"/>
    <lineage>
        <taxon>Bacteria</taxon>
        <taxon>Bacillati</taxon>
        <taxon>Cyanobacteriota</taxon>
        <taxon>Cyanophyceae</taxon>
        <taxon>Nostocales</taxon>
        <taxon>Cyanomargaritaceae</taxon>
        <taxon>Cyanomargarita</taxon>
    </lineage>
</organism>
<proteinExistence type="predicted"/>
<feature type="domain" description="VOC" evidence="1">
    <location>
        <begin position="6"/>
        <end position="122"/>
    </location>
</feature>
<dbReference type="Proteomes" id="UP000729701">
    <property type="component" value="Unassembled WGS sequence"/>
</dbReference>
<gene>
    <name evidence="2" type="ORF">KME60_10270</name>
</gene>
<sequence length="123" mass="13678">MTINCSKALVTLASVDIEKIVDFYTQLLGQKPTKFIPNVYAEFQLPGIKLAVFKPKNTHELEFSNSGKSKISLCLEVDNLELAIAHLKNIGYPPPGELSIASHGREIYAYDPDGNRIILHQSH</sequence>
<dbReference type="InterPro" id="IPR037523">
    <property type="entry name" value="VOC_core"/>
</dbReference>
<reference evidence="2" key="2">
    <citation type="journal article" date="2022" name="Microbiol. Resour. Announc.">
        <title>Metagenome Sequencing to Explore Phylogenomics of Terrestrial Cyanobacteria.</title>
        <authorList>
            <person name="Ward R.D."/>
            <person name="Stajich J.E."/>
            <person name="Johansen J.R."/>
            <person name="Huntemann M."/>
            <person name="Clum A."/>
            <person name="Foster B."/>
            <person name="Foster B."/>
            <person name="Roux S."/>
            <person name="Palaniappan K."/>
            <person name="Varghese N."/>
            <person name="Mukherjee S."/>
            <person name="Reddy T.B.K."/>
            <person name="Daum C."/>
            <person name="Copeland A."/>
            <person name="Chen I.A."/>
            <person name="Ivanova N.N."/>
            <person name="Kyrpides N.C."/>
            <person name="Shapiro N."/>
            <person name="Eloe-Fadrosh E.A."/>
            <person name="Pietrasiak N."/>
        </authorList>
    </citation>
    <scope>NUCLEOTIDE SEQUENCE</scope>
    <source>
        <strain evidence="2">GSE-NOS-MK-12-04C</strain>
    </source>
</reference>
<dbReference type="PROSITE" id="PS51819">
    <property type="entry name" value="VOC"/>
    <property type="match status" value="1"/>
</dbReference>
<comment type="caution">
    <text evidence="2">The sequence shown here is derived from an EMBL/GenBank/DDBJ whole genome shotgun (WGS) entry which is preliminary data.</text>
</comment>
<reference evidence="2" key="1">
    <citation type="submission" date="2021-05" db="EMBL/GenBank/DDBJ databases">
        <authorList>
            <person name="Pietrasiak N."/>
            <person name="Ward R."/>
            <person name="Stajich J.E."/>
            <person name="Kurbessoian T."/>
        </authorList>
    </citation>
    <scope>NUCLEOTIDE SEQUENCE</scope>
    <source>
        <strain evidence="2">GSE-NOS-MK-12-04C</strain>
    </source>
</reference>
<name>A0A951USD0_9CYAN</name>
<dbReference type="AlphaFoldDB" id="A0A951USD0"/>
<protein>
    <submittedName>
        <fullName evidence="2">VOC family protein</fullName>
    </submittedName>
</protein>
<dbReference type="SUPFAM" id="SSF54593">
    <property type="entry name" value="Glyoxalase/Bleomycin resistance protein/Dihydroxybiphenyl dioxygenase"/>
    <property type="match status" value="1"/>
</dbReference>
<evidence type="ECO:0000259" key="1">
    <source>
        <dbReference type="PROSITE" id="PS51819"/>
    </source>
</evidence>
<evidence type="ECO:0000313" key="3">
    <source>
        <dbReference type="Proteomes" id="UP000729701"/>
    </source>
</evidence>
<dbReference type="InterPro" id="IPR029068">
    <property type="entry name" value="Glyas_Bleomycin-R_OHBP_Dase"/>
</dbReference>
<evidence type="ECO:0000313" key="2">
    <source>
        <dbReference type="EMBL" id="MBW4667799.1"/>
    </source>
</evidence>
<dbReference type="Pfam" id="PF00903">
    <property type="entry name" value="Glyoxalase"/>
    <property type="match status" value="1"/>
</dbReference>
<accession>A0A951USD0</accession>
<dbReference type="EMBL" id="JAHHGZ010000009">
    <property type="protein sequence ID" value="MBW4667799.1"/>
    <property type="molecule type" value="Genomic_DNA"/>
</dbReference>
<dbReference type="Gene3D" id="3.10.180.10">
    <property type="entry name" value="2,3-Dihydroxybiphenyl 1,2-Dioxygenase, domain 1"/>
    <property type="match status" value="1"/>
</dbReference>